<dbReference type="SUPFAM" id="SSF53850">
    <property type="entry name" value="Periplasmic binding protein-like II"/>
    <property type="match status" value="1"/>
</dbReference>
<keyword evidence="4 5" id="KW-0732">Signal</keyword>
<name>A0A1P8UP45_9RHOB</name>
<proteinExistence type="inferred from homology"/>
<organism evidence="7 8">
    <name type="scientific">Salipiger abyssi</name>
    <dbReference type="NCBI Taxonomy" id="1250539"/>
    <lineage>
        <taxon>Bacteria</taxon>
        <taxon>Pseudomonadati</taxon>
        <taxon>Pseudomonadota</taxon>
        <taxon>Alphaproteobacteria</taxon>
        <taxon>Rhodobacterales</taxon>
        <taxon>Roseobacteraceae</taxon>
        <taxon>Salipiger</taxon>
    </lineage>
</organism>
<evidence type="ECO:0000256" key="4">
    <source>
        <dbReference type="ARBA" id="ARBA00022729"/>
    </source>
</evidence>
<protein>
    <submittedName>
        <fullName evidence="7">Peptide/nickel transport system substrate-binding protein</fullName>
    </submittedName>
</protein>
<evidence type="ECO:0000313" key="8">
    <source>
        <dbReference type="Proteomes" id="UP000187059"/>
    </source>
</evidence>
<dbReference type="GO" id="GO:0015833">
    <property type="term" value="P:peptide transport"/>
    <property type="evidence" value="ECO:0007669"/>
    <property type="project" value="TreeGrafter"/>
</dbReference>
<dbReference type="CDD" id="cd08498">
    <property type="entry name" value="PBP2_NikA_DppA_OppA_like_2"/>
    <property type="match status" value="1"/>
</dbReference>
<dbReference type="InterPro" id="IPR000914">
    <property type="entry name" value="SBP_5_dom"/>
</dbReference>
<dbReference type="InterPro" id="IPR039424">
    <property type="entry name" value="SBP_5"/>
</dbReference>
<keyword evidence="8" id="KW-1185">Reference proteome</keyword>
<accession>A0A1P8UP45</accession>
<comment type="similarity">
    <text evidence="2">Belongs to the bacterial solute-binding protein 5 family.</text>
</comment>
<sequence length="530" mass="58091" precursor="true">MKLTCLLGSAVCALSLNLATAQAETLTYAYQGDVQGLDPQALNETFTLGFLGNIYEGLTAYDGDMAIQPALATAWETMSPTTWKITLREGVSFHNGNAFTADDVIFSWRRALTEGSDQKGRARLIEDIEKISDHEIVITTAGPVPTLMQDLVFFYILDEDWAEANGATEATSVADTNSANYANLNTNGTGPFALVERQSGVRTVLERFDGYWTDIPGNVTEAVLTPIQEDPTRVAALLSGKVQLAYPIPLQDWDRLKQTEDVRVMVTPEARTVYLGMDQMRATLERSDVTDANPFKDIRVRQAFAHAINIPAIVDRIMRGSASPAGLMVAPQVTGFDPALNDPYAYDPDQARDLLAEAGYPDGFELQMDCPNDRYVNDEMICQAVVGMLARIGVTVDLLAQTKSKYFAKILAAGGYDTSFYLLAWTPSSMDAYEVLNLLMSCRNQEATTGPFNLGGYCNPEVDALTKQIAVEVDPAERQALISRAFEIAKEDYGYIPLHQQPISWGLANGVEAVQRADNVLDLRTVTIAQ</sequence>
<feature type="signal peptide" evidence="5">
    <location>
        <begin position="1"/>
        <end position="23"/>
    </location>
</feature>
<evidence type="ECO:0000256" key="2">
    <source>
        <dbReference type="ARBA" id="ARBA00005695"/>
    </source>
</evidence>
<dbReference type="Gene3D" id="3.90.76.10">
    <property type="entry name" value="Dipeptide-binding Protein, Domain 1"/>
    <property type="match status" value="1"/>
</dbReference>
<dbReference type="Gene3D" id="3.40.190.10">
    <property type="entry name" value="Periplasmic binding protein-like II"/>
    <property type="match status" value="1"/>
</dbReference>
<dbReference type="PANTHER" id="PTHR30290">
    <property type="entry name" value="PERIPLASMIC BINDING COMPONENT OF ABC TRANSPORTER"/>
    <property type="match status" value="1"/>
</dbReference>
<reference evidence="7 8" key="1">
    <citation type="submission" date="2016-04" db="EMBL/GenBank/DDBJ databases">
        <title>Deep-sea bacteria in the southern Pacific.</title>
        <authorList>
            <person name="Tang K."/>
        </authorList>
    </citation>
    <scope>NUCLEOTIDE SEQUENCE [LARGE SCALE GENOMIC DNA]</scope>
    <source>
        <strain evidence="7 8">JLT2014</strain>
    </source>
</reference>
<evidence type="ECO:0000259" key="6">
    <source>
        <dbReference type="Pfam" id="PF00496"/>
    </source>
</evidence>
<dbReference type="PIRSF" id="PIRSF002741">
    <property type="entry name" value="MppA"/>
    <property type="match status" value="1"/>
</dbReference>
<dbReference type="GO" id="GO:1904680">
    <property type="term" value="F:peptide transmembrane transporter activity"/>
    <property type="evidence" value="ECO:0007669"/>
    <property type="project" value="TreeGrafter"/>
</dbReference>
<evidence type="ECO:0000313" key="7">
    <source>
        <dbReference type="EMBL" id="APZ51172.1"/>
    </source>
</evidence>
<evidence type="ECO:0000256" key="3">
    <source>
        <dbReference type="ARBA" id="ARBA00022448"/>
    </source>
</evidence>
<feature type="chain" id="PRO_5013201903" evidence="5">
    <location>
        <begin position="24"/>
        <end position="530"/>
    </location>
</feature>
<dbReference type="AlphaFoldDB" id="A0A1P8UP45"/>
<feature type="domain" description="Solute-binding protein family 5" evidence="6">
    <location>
        <begin position="67"/>
        <end position="445"/>
    </location>
</feature>
<comment type="subcellular location">
    <subcellularLocation>
        <location evidence="1">Periplasm</location>
    </subcellularLocation>
</comment>
<dbReference type="GO" id="GO:0030288">
    <property type="term" value="C:outer membrane-bounded periplasmic space"/>
    <property type="evidence" value="ECO:0007669"/>
    <property type="project" value="UniProtKB-ARBA"/>
</dbReference>
<evidence type="ECO:0000256" key="1">
    <source>
        <dbReference type="ARBA" id="ARBA00004418"/>
    </source>
</evidence>
<dbReference type="EMBL" id="CP015093">
    <property type="protein sequence ID" value="APZ51172.1"/>
    <property type="molecule type" value="Genomic_DNA"/>
</dbReference>
<gene>
    <name evidence="7" type="ORF">Ga0080574_TMP838</name>
</gene>
<dbReference type="OrthoDB" id="9803988at2"/>
<dbReference type="GO" id="GO:0043190">
    <property type="term" value="C:ATP-binding cassette (ABC) transporter complex"/>
    <property type="evidence" value="ECO:0007669"/>
    <property type="project" value="InterPro"/>
</dbReference>
<dbReference type="Proteomes" id="UP000187059">
    <property type="component" value="Chromosome"/>
</dbReference>
<evidence type="ECO:0000256" key="5">
    <source>
        <dbReference type="SAM" id="SignalP"/>
    </source>
</evidence>
<dbReference type="KEGG" id="paby:Ga0080574_TMP838"/>
<dbReference type="STRING" id="1250539.Ga0080574_TMP838"/>
<keyword evidence="3" id="KW-0813">Transport</keyword>
<dbReference type="Pfam" id="PF00496">
    <property type="entry name" value="SBP_bac_5"/>
    <property type="match status" value="1"/>
</dbReference>
<dbReference type="InterPro" id="IPR030678">
    <property type="entry name" value="Peptide/Ni-bd"/>
</dbReference>
<dbReference type="Gene3D" id="3.10.105.10">
    <property type="entry name" value="Dipeptide-binding Protein, Domain 3"/>
    <property type="match status" value="1"/>
</dbReference>
<dbReference type="RefSeq" id="WP_076695483.1">
    <property type="nucleotide sequence ID" value="NZ_CP015093.1"/>
</dbReference>
<dbReference type="PANTHER" id="PTHR30290:SF9">
    <property type="entry name" value="OLIGOPEPTIDE-BINDING PROTEIN APPA"/>
    <property type="match status" value="1"/>
</dbReference>